<comment type="caution">
    <text evidence="2">The sequence shown here is derived from an EMBL/GenBank/DDBJ whole genome shotgun (WGS) entry which is preliminary data.</text>
</comment>
<feature type="region of interest" description="Disordered" evidence="1">
    <location>
        <begin position="26"/>
        <end position="116"/>
    </location>
</feature>
<dbReference type="OrthoDB" id="2328924at2759"/>
<reference evidence="2 3" key="1">
    <citation type="submission" date="2019-05" db="EMBL/GenBank/DDBJ databases">
        <title>Another draft genome of Portunus trituberculatus and its Hox gene families provides insights of decapod evolution.</title>
        <authorList>
            <person name="Jeong J.-H."/>
            <person name="Song I."/>
            <person name="Kim S."/>
            <person name="Choi T."/>
            <person name="Kim D."/>
            <person name="Ryu S."/>
            <person name="Kim W."/>
        </authorList>
    </citation>
    <scope>NUCLEOTIDE SEQUENCE [LARGE SCALE GENOMIC DNA]</scope>
    <source>
        <tissue evidence="2">Muscle</tissue>
    </source>
</reference>
<feature type="compositionally biased region" description="Pro residues" evidence="1">
    <location>
        <begin position="34"/>
        <end position="50"/>
    </location>
</feature>
<gene>
    <name evidence="2" type="primary">H</name>
    <name evidence="2" type="ORF">E2C01_017881</name>
</gene>
<feature type="region of interest" description="Disordered" evidence="1">
    <location>
        <begin position="581"/>
        <end position="663"/>
    </location>
</feature>
<dbReference type="AlphaFoldDB" id="A0A5B7DUQ0"/>
<feature type="compositionally biased region" description="Low complexity" evidence="1">
    <location>
        <begin position="166"/>
        <end position="179"/>
    </location>
</feature>
<evidence type="ECO:0000313" key="2">
    <source>
        <dbReference type="EMBL" id="MPC24787.1"/>
    </source>
</evidence>
<feature type="compositionally biased region" description="Basic and acidic residues" evidence="1">
    <location>
        <begin position="456"/>
        <end position="482"/>
    </location>
</feature>
<feature type="compositionally biased region" description="Pro residues" evidence="1">
    <location>
        <begin position="622"/>
        <end position="634"/>
    </location>
</feature>
<dbReference type="EMBL" id="VSRR010001374">
    <property type="protein sequence ID" value="MPC24787.1"/>
    <property type="molecule type" value="Genomic_DNA"/>
</dbReference>
<feature type="compositionally biased region" description="Basic and acidic residues" evidence="1">
    <location>
        <begin position="434"/>
        <end position="448"/>
    </location>
</feature>
<organism evidence="2 3">
    <name type="scientific">Portunus trituberculatus</name>
    <name type="common">Swimming crab</name>
    <name type="synonym">Neptunus trituberculatus</name>
    <dbReference type="NCBI Taxonomy" id="210409"/>
    <lineage>
        <taxon>Eukaryota</taxon>
        <taxon>Metazoa</taxon>
        <taxon>Ecdysozoa</taxon>
        <taxon>Arthropoda</taxon>
        <taxon>Crustacea</taxon>
        <taxon>Multicrustacea</taxon>
        <taxon>Malacostraca</taxon>
        <taxon>Eumalacostraca</taxon>
        <taxon>Eucarida</taxon>
        <taxon>Decapoda</taxon>
        <taxon>Pleocyemata</taxon>
        <taxon>Brachyura</taxon>
        <taxon>Eubrachyura</taxon>
        <taxon>Portunoidea</taxon>
        <taxon>Portunidae</taxon>
        <taxon>Portuninae</taxon>
        <taxon>Portunus</taxon>
    </lineage>
</organism>
<proteinExistence type="predicted"/>
<feature type="compositionally biased region" description="Low complexity" evidence="1">
    <location>
        <begin position="363"/>
        <end position="383"/>
    </location>
</feature>
<feature type="region of interest" description="Disordered" evidence="1">
    <location>
        <begin position="344"/>
        <end position="387"/>
    </location>
</feature>
<sequence>MKNKTEVSRTDVCVRVVKGALEAVTGVNDKIPASPSPLSPSTPLPSPLSPSTPAKIKCESPTVFLGAHTPPPTGPGAEVRGKPGTPIASASSKAAARPNSANSAAEDKAAGGAGGEGKFLLELSHRTEMGAPAGWVPVKSKTYWPPPSSTTTTTTQHPLRHDTPTSQSVSDDCSSLNSSPWTSDHIRKQPLPRPARGPAAPAQAATFWFHCPPEARAQRRRLPVGRRRRNPLLQAAPGEKVAEKTAKVESKVDGERKVKVEGEGAVGKGAARLEKLVRLLWVGLRVEADVSLHNALEQRGGGGGGGGEALDPTFVSPRKRYLRQMETDQDVPTALHRKKLHAAGLPQAPGDRPAGMAQIPTTSSSSSSASPYPSSLSSPGPASHRGGASVLAPSVYSIDSILNHEGAGGGAGVGIGTATSRQGDSFLRTLLKPEVKAAPPRARERPPDPPHPPSVKAERDQSGPDRGDALLEMNRRPSPERYDLSRYGPVAGLYPLGPYMDPRYMLMHSLAPGLVGPAAAAAAAQSSDMAQALAAATAAAAAAASLGTYPIGPLPPPLPGAQYYYPPTSVAAQLLRQPSLASRCSPHPPASPSPKTHQYPPPTPASPHLSRGASPRGRASPWQPPPPPAHPLSPHPSLASPLPSPPPQDAPLNLSKPRNHLGK</sequence>
<accession>A0A5B7DUQ0</accession>
<feature type="compositionally biased region" description="Low complexity" evidence="1">
    <location>
        <begin position="88"/>
        <end position="104"/>
    </location>
</feature>
<name>A0A5B7DUQ0_PORTR</name>
<evidence type="ECO:0000256" key="1">
    <source>
        <dbReference type="SAM" id="MobiDB-lite"/>
    </source>
</evidence>
<protein>
    <submittedName>
        <fullName evidence="2">Protein hairless</fullName>
    </submittedName>
</protein>
<keyword evidence="3" id="KW-1185">Reference proteome</keyword>
<dbReference type="Proteomes" id="UP000324222">
    <property type="component" value="Unassembled WGS sequence"/>
</dbReference>
<evidence type="ECO:0000313" key="3">
    <source>
        <dbReference type="Proteomes" id="UP000324222"/>
    </source>
</evidence>
<feature type="region of interest" description="Disordered" evidence="1">
    <location>
        <begin position="434"/>
        <end position="482"/>
    </location>
</feature>
<feature type="region of interest" description="Disordered" evidence="1">
    <location>
        <begin position="131"/>
        <end position="202"/>
    </location>
</feature>